<comment type="caution">
    <text evidence="2">The sequence shown here is derived from an EMBL/GenBank/DDBJ whole genome shotgun (WGS) entry which is preliminary data.</text>
</comment>
<reference evidence="2 3" key="1">
    <citation type="submission" date="2014-07" db="EMBL/GenBank/DDBJ databases">
        <title>Porphyromonadaceae bacterium OUH 334697 = ATCC BAA-2682 = DSM 28341 draft genome.</title>
        <authorList>
            <person name="Sydenham T.V."/>
            <person name="Hasman H."/>
            <person name="Justesen U.S."/>
        </authorList>
    </citation>
    <scope>NUCLEOTIDE SEQUENCE [LARGE SCALE GENOMIC DNA]</scope>
    <source>
        <strain evidence="2 3">OUH 334697</strain>
    </source>
</reference>
<dbReference type="InterPro" id="IPR027417">
    <property type="entry name" value="P-loop_NTPase"/>
</dbReference>
<dbReference type="Gene3D" id="3.40.50.300">
    <property type="entry name" value="P-loop containing nucleotide triphosphate hydrolases"/>
    <property type="match status" value="1"/>
</dbReference>
<dbReference type="InterPro" id="IPR036390">
    <property type="entry name" value="WH_DNA-bd_sf"/>
</dbReference>
<dbReference type="EMBL" id="JPIT01000017">
    <property type="protein sequence ID" value="KIO46016.1"/>
    <property type="molecule type" value="Genomic_DNA"/>
</dbReference>
<dbReference type="AlphaFoldDB" id="A0AB34R6E4"/>
<name>A0AB34R6E4_9PORP</name>
<dbReference type="Proteomes" id="UP000031937">
    <property type="component" value="Unassembled WGS sequence"/>
</dbReference>
<sequence length="391" mass="45736">MESLRITHDILLKERTSTIRRGLLDVIDCRARLIAIKGSRGVGKTNFLLAFCKEYYEDDPSCLYVNINNLFFATEGLFHFVERFYKLGGKVLLLDQVHKYPDWDKELREAYDHFPELRIVFTASSIVRIKSNKYLHGIVEMYNLSGLSFREFLELETGHKFPVFAFEEILEHHEEIVDRILDRVRPLAHFGNYLKYGYYPIYLEEKSHIDYLLKNINLTLEFDIPYNNQIELKYLTKLKQLLYIVANDNNNVNISKLSHEIGVSRATVLNYLHYMKNARLLTLLFDKESDDENGLKPNQVYLHNPNLLNAVCLDNTDAATVRKTFLVSQLCPVASLNYSENADFLVNGRYDILVRQEGDKRRIKDNLIIMTDMIERGKKNIVPLWLTGFVY</sequence>
<dbReference type="Pfam" id="PF13173">
    <property type="entry name" value="AAA_14"/>
    <property type="match status" value="1"/>
</dbReference>
<dbReference type="InterPro" id="IPR041682">
    <property type="entry name" value="AAA_14"/>
</dbReference>
<feature type="domain" description="AAA" evidence="1">
    <location>
        <begin position="32"/>
        <end position="153"/>
    </location>
</feature>
<dbReference type="PANTHER" id="PTHR42990">
    <property type="entry name" value="ATPASE"/>
    <property type="match status" value="1"/>
</dbReference>
<dbReference type="SUPFAM" id="SSF52540">
    <property type="entry name" value="P-loop containing nucleoside triphosphate hydrolases"/>
    <property type="match status" value="1"/>
</dbReference>
<dbReference type="PANTHER" id="PTHR42990:SF1">
    <property type="entry name" value="AAA+ ATPASE DOMAIN-CONTAINING PROTEIN"/>
    <property type="match status" value="1"/>
</dbReference>
<accession>A0AB34R6E4</accession>
<dbReference type="RefSeq" id="WP_041502987.1">
    <property type="nucleotide sequence ID" value="NZ_JPIT01000017.1"/>
</dbReference>
<evidence type="ECO:0000313" key="3">
    <source>
        <dbReference type="Proteomes" id="UP000031937"/>
    </source>
</evidence>
<proteinExistence type="predicted"/>
<evidence type="ECO:0000259" key="1">
    <source>
        <dbReference type="Pfam" id="PF13173"/>
    </source>
</evidence>
<gene>
    <name evidence="2" type="ORF">IE90_06080</name>
</gene>
<dbReference type="SUPFAM" id="SSF46785">
    <property type="entry name" value="Winged helix' DNA-binding domain"/>
    <property type="match status" value="1"/>
</dbReference>
<protein>
    <recommendedName>
        <fullName evidence="1">AAA domain-containing protein</fullName>
    </recommendedName>
</protein>
<evidence type="ECO:0000313" key="2">
    <source>
        <dbReference type="EMBL" id="KIO46016.1"/>
    </source>
</evidence>
<organism evidence="2 3">
    <name type="scientific">Sanguibacteroides justesenii</name>
    <dbReference type="NCBI Taxonomy" id="1547597"/>
    <lineage>
        <taxon>Bacteria</taxon>
        <taxon>Pseudomonadati</taxon>
        <taxon>Bacteroidota</taxon>
        <taxon>Bacteroidia</taxon>
        <taxon>Bacteroidales</taxon>
        <taxon>Porphyromonadaceae</taxon>
        <taxon>Sanguibacteroides</taxon>
    </lineage>
</organism>